<protein>
    <submittedName>
        <fullName evidence="1">Uncharacterized protein</fullName>
    </submittedName>
</protein>
<gene>
    <name evidence="1" type="ORF">S01H1_64434</name>
</gene>
<accession>X0Y2Y9</accession>
<sequence>MKELKEALSFAISLSNAIGTSLVDGVMDYSDLMNLWEPLMKAQDAIDGCDKIINEIVNIDADQR</sequence>
<evidence type="ECO:0000313" key="1">
    <source>
        <dbReference type="EMBL" id="GAG41727.1"/>
    </source>
</evidence>
<dbReference type="AlphaFoldDB" id="X0Y2Y9"/>
<name>X0Y2Y9_9ZZZZ</name>
<feature type="non-terminal residue" evidence="1">
    <location>
        <position position="64"/>
    </location>
</feature>
<proteinExistence type="predicted"/>
<reference evidence="1" key="1">
    <citation type="journal article" date="2014" name="Front. Microbiol.">
        <title>High frequency of phylogenetically diverse reductive dehalogenase-homologous genes in deep subseafloor sedimentary metagenomes.</title>
        <authorList>
            <person name="Kawai M."/>
            <person name="Futagami T."/>
            <person name="Toyoda A."/>
            <person name="Takaki Y."/>
            <person name="Nishi S."/>
            <person name="Hori S."/>
            <person name="Arai W."/>
            <person name="Tsubouchi T."/>
            <person name="Morono Y."/>
            <person name="Uchiyama I."/>
            <person name="Ito T."/>
            <person name="Fujiyama A."/>
            <person name="Inagaki F."/>
            <person name="Takami H."/>
        </authorList>
    </citation>
    <scope>NUCLEOTIDE SEQUENCE</scope>
    <source>
        <strain evidence="1">Expedition CK06-06</strain>
    </source>
</reference>
<dbReference type="EMBL" id="BARS01042470">
    <property type="protein sequence ID" value="GAG41727.1"/>
    <property type="molecule type" value="Genomic_DNA"/>
</dbReference>
<organism evidence="1">
    <name type="scientific">marine sediment metagenome</name>
    <dbReference type="NCBI Taxonomy" id="412755"/>
    <lineage>
        <taxon>unclassified sequences</taxon>
        <taxon>metagenomes</taxon>
        <taxon>ecological metagenomes</taxon>
    </lineage>
</organism>
<comment type="caution">
    <text evidence="1">The sequence shown here is derived from an EMBL/GenBank/DDBJ whole genome shotgun (WGS) entry which is preliminary data.</text>
</comment>